<feature type="region of interest" description="Disordered" evidence="1">
    <location>
        <begin position="154"/>
        <end position="256"/>
    </location>
</feature>
<sequence length="256" mass="28145">MSCEVFTAPRPLPSAPIVVTCTAPVAAPIPIPIPSQAVPMSVSVVSLPVTSTTLPVRPAFNWRNTTDRLREGLHRPLPFERPNVRRHHQSVFLEMGLIKEEENDKDDIGINDNDDELCEREDMDEILPRARQARPVSGIFLTNFLRLGFEDVDNPATPTGSPSSLGKRLSWSPAGTPSSSTDMSSLDGTLSPVSTNTFSTRSRTWSMATSVTTQSSGLSDRKRPWFAKLRGDSSSSKGSARLVRNRSLRPLDEFTK</sequence>
<feature type="compositionally biased region" description="Polar residues" evidence="1">
    <location>
        <begin position="173"/>
        <end position="218"/>
    </location>
</feature>
<gene>
    <name evidence="2" type="ORF">SBRCBS47491_003987</name>
</gene>
<evidence type="ECO:0000313" key="2">
    <source>
        <dbReference type="EMBL" id="CAK7219842.1"/>
    </source>
</evidence>
<proteinExistence type="predicted"/>
<organism evidence="2 3">
    <name type="scientific">Sporothrix bragantina</name>
    <dbReference type="NCBI Taxonomy" id="671064"/>
    <lineage>
        <taxon>Eukaryota</taxon>
        <taxon>Fungi</taxon>
        <taxon>Dikarya</taxon>
        <taxon>Ascomycota</taxon>
        <taxon>Pezizomycotina</taxon>
        <taxon>Sordariomycetes</taxon>
        <taxon>Sordariomycetidae</taxon>
        <taxon>Ophiostomatales</taxon>
        <taxon>Ophiostomataceae</taxon>
        <taxon>Sporothrix</taxon>
    </lineage>
</organism>
<accession>A0ABP0BK12</accession>
<name>A0ABP0BK12_9PEZI</name>
<evidence type="ECO:0000313" key="3">
    <source>
        <dbReference type="Proteomes" id="UP001642406"/>
    </source>
</evidence>
<evidence type="ECO:0000256" key="1">
    <source>
        <dbReference type="SAM" id="MobiDB-lite"/>
    </source>
</evidence>
<protein>
    <submittedName>
        <fullName evidence="2">Uncharacterized protein</fullName>
    </submittedName>
</protein>
<dbReference type="Proteomes" id="UP001642406">
    <property type="component" value="Unassembled WGS sequence"/>
</dbReference>
<dbReference type="EMBL" id="CAWUHC010000028">
    <property type="protein sequence ID" value="CAK7219842.1"/>
    <property type="molecule type" value="Genomic_DNA"/>
</dbReference>
<comment type="caution">
    <text evidence="2">The sequence shown here is derived from an EMBL/GenBank/DDBJ whole genome shotgun (WGS) entry which is preliminary data.</text>
</comment>
<reference evidence="2 3" key="1">
    <citation type="submission" date="2024-01" db="EMBL/GenBank/DDBJ databases">
        <authorList>
            <person name="Allen C."/>
            <person name="Tagirdzhanova G."/>
        </authorList>
    </citation>
    <scope>NUCLEOTIDE SEQUENCE [LARGE SCALE GENOMIC DNA]</scope>
</reference>
<keyword evidence="3" id="KW-1185">Reference proteome</keyword>